<evidence type="ECO:0000313" key="3">
    <source>
        <dbReference type="Proteomes" id="UP000078200"/>
    </source>
</evidence>
<keyword evidence="1" id="KW-0175">Coiled coil</keyword>
<dbReference type="EnsemblMetazoa" id="GAUT042970-RA">
    <property type="protein sequence ID" value="GAUT042970-PA"/>
    <property type="gene ID" value="GAUT042970"/>
</dbReference>
<dbReference type="CDD" id="cd15489">
    <property type="entry name" value="PHD_SF"/>
    <property type="match status" value="1"/>
</dbReference>
<dbReference type="AlphaFoldDB" id="A0A1A9VNV6"/>
<evidence type="ECO:0000256" key="1">
    <source>
        <dbReference type="SAM" id="Coils"/>
    </source>
</evidence>
<feature type="coiled-coil region" evidence="1">
    <location>
        <begin position="216"/>
        <end position="243"/>
    </location>
</feature>
<accession>A0A1A9VNV6</accession>
<keyword evidence="3" id="KW-1185">Reference proteome</keyword>
<dbReference type="VEuPathDB" id="VectorBase:GAUT042970"/>
<reference evidence="2" key="1">
    <citation type="submission" date="2020-05" db="UniProtKB">
        <authorList>
            <consortium name="EnsemblMetazoa"/>
        </authorList>
    </citation>
    <scope>IDENTIFICATION</scope>
    <source>
        <strain evidence="2">TTRI</strain>
    </source>
</reference>
<dbReference type="Proteomes" id="UP000078200">
    <property type="component" value="Unassembled WGS sequence"/>
</dbReference>
<evidence type="ECO:0000313" key="2">
    <source>
        <dbReference type="EnsemblMetazoa" id="GAUT042970-PA"/>
    </source>
</evidence>
<organism evidence="2 3">
    <name type="scientific">Glossina austeni</name>
    <name type="common">Savannah tsetse fly</name>
    <dbReference type="NCBI Taxonomy" id="7395"/>
    <lineage>
        <taxon>Eukaryota</taxon>
        <taxon>Metazoa</taxon>
        <taxon>Ecdysozoa</taxon>
        <taxon>Arthropoda</taxon>
        <taxon>Hexapoda</taxon>
        <taxon>Insecta</taxon>
        <taxon>Pterygota</taxon>
        <taxon>Neoptera</taxon>
        <taxon>Endopterygota</taxon>
        <taxon>Diptera</taxon>
        <taxon>Brachycera</taxon>
        <taxon>Muscomorpha</taxon>
        <taxon>Hippoboscoidea</taxon>
        <taxon>Glossinidae</taxon>
        <taxon>Glossina</taxon>
    </lineage>
</organism>
<sequence length="433" mass="48670">MSGEKQICCSSLNIEICKLCKVKVNSCANQVKCKGCKDSFHRDCARKAMPWLTQLIDISRGIDSCLMGECYMCSHHDCVFMPSPEQVLPKRKVKLSTKIIAPFENEVDSNDFFRQPVKNALPKLDDANSKVASLDDLETFVLVSPANIVNARCSTGNKLPDCNLSSNVSKVVIPKRGAKDSCGEMASATGGNVDNAKARMEDIYSENLPPALERIVSNLNATAARLEEQRLRMSEEISSKLEDMSSKMHSWAEKVDELERFATKKIIQLERKNNRLHCYMNRADIVIKGIPRTVKSEKLRDIVIAIGNVYGVAITPANVNFCSRIQRQGAVLAKFNSVAERDLIMKRYFTDLKLKLCQIYNTHDVVSRVYLDHNYTPVVAKMRYICRNLLREKKIKKFTIINFCNPKAKLTLLTNSEICLAPDELVAYVGSLA</sequence>
<proteinExistence type="predicted"/>
<name>A0A1A9VNV6_GLOAU</name>
<protein>
    <submittedName>
        <fullName evidence="2">Uncharacterized protein</fullName>
    </submittedName>
</protein>